<dbReference type="InterPro" id="IPR050121">
    <property type="entry name" value="Cytochrome_P450_monoxygenase"/>
</dbReference>
<dbReference type="AlphaFoldDB" id="A0A2V1CWU2"/>
<protein>
    <submittedName>
        <fullName evidence="4">Cytochrome P450</fullName>
    </submittedName>
</protein>
<organism evidence="4 5">
    <name type="scientific">Periconia macrospinosa</name>
    <dbReference type="NCBI Taxonomy" id="97972"/>
    <lineage>
        <taxon>Eukaryota</taxon>
        <taxon>Fungi</taxon>
        <taxon>Dikarya</taxon>
        <taxon>Ascomycota</taxon>
        <taxon>Pezizomycotina</taxon>
        <taxon>Dothideomycetes</taxon>
        <taxon>Pleosporomycetidae</taxon>
        <taxon>Pleosporales</taxon>
        <taxon>Massarineae</taxon>
        <taxon>Periconiaceae</taxon>
        <taxon>Periconia</taxon>
    </lineage>
</organism>
<dbReference type="Pfam" id="PF00067">
    <property type="entry name" value="p450"/>
    <property type="match status" value="1"/>
</dbReference>
<dbReference type="SUPFAM" id="SSF48264">
    <property type="entry name" value="Cytochrome P450"/>
    <property type="match status" value="1"/>
</dbReference>
<evidence type="ECO:0000256" key="2">
    <source>
        <dbReference type="ARBA" id="ARBA00023002"/>
    </source>
</evidence>
<dbReference type="GO" id="GO:0016705">
    <property type="term" value="F:oxidoreductase activity, acting on paired donors, with incorporation or reduction of molecular oxygen"/>
    <property type="evidence" value="ECO:0007669"/>
    <property type="project" value="InterPro"/>
</dbReference>
<evidence type="ECO:0000256" key="1">
    <source>
        <dbReference type="ARBA" id="ARBA00022617"/>
    </source>
</evidence>
<dbReference type="GO" id="GO:0004497">
    <property type="term" value="F:monooxygenase activity"/>
    <property type="evidence" value="ECO:0007669"/>
    <property type="project" value="UniProtKB-KW"/>
</dbReference>
<dbReference type="GO" id="GO:0005506">
    <property type="term" value="F:iron ion binding"/>
    <property type="evidence" value="ECO:0007669"/>
    <property type="project" value="InterPro"/>
</dbReference>
<gene>
    <name evidence="4" type="ORF">DM02DRAFT_678751</name>
</gene>
<dbReference type="OrthoDB" id="3934656at2759"/>
<sequence length="163" mass="17977">MPWLDMWINKNPFLMRFRKTPGMAILGIVQKAVQERLNDDKGSKLGGSRDMLAHYLAIQQSNSSVPEWAPQAWVMSNIVAGSDSVGTVMQTFAYNLLANPRSTSTLISELRSASLSDPFPAYSEVRNLPYIDACVNEALRLHPPFCLPLERIVPEGGVTVSGV</sequence>
<dbReference type="PANTHER" id="PTHR24305:SF175">
    <property type="entry name" value="CYTOCHROME P450 MONOOXYGENASE PKFB"/>
    <property type="match status" value="1"/>
</dbReference>
<reference evidence="4 5" key="1">
    <citation type="journal article" date="2018" name="Sci. Rep.">
        <title>Comparative genomics provides insights into the lifestyle and reveals functional heterogeneity of dark septate endophytic fungi.</title>
        <authorList>
            <person name="Knapp D.G."/>
            <person name="Nemeth J.B."/>
            <person name="Barry K."/>
            <person name="Hainaut M."/>
            <person name="Henrissat B."/>
            <person name="Johnson J."/>
            <person name="Kuo A."/>
            <person name="Lim J.H.P."/>
            <person name="Lipzen A."/>
            <person name="Nolan M."/>
            <person name="Ohm R.A."/>
            <person name="Tamas L."/>
            <person name="Grigoriev I.V."/>
            <person name="Spatafora J.W."/>
            <person name="Nagy L.G."/>
            <person name="Kovacs G.M."/>
        </authorList>
    </citation>
    <scope>NUCLEOTIDE SEQUENCE [LARGE SCALE GENOMIC DNA]</scope>
    <source>
        <strain evidence="4 5">DSE2036</strain>
    </source>
</reference>
<dbReference type="Gene3D" id="1.10.630.10">
    <property type="entry name" value="Cytochrome P450"/>
    <property type="match status" value="1"/>
</dbReference>
<dbReference type="Proteomes" id="UP000244855">
    <property type="component" value="Unassembled WGS sequence"/>
</dbReference>
<accession>A0A2V1CWU2</accession>
<keyword evidence="1" id="KW-0479">Metal-binding</keyword>
<dbReference type="EMBL" id="KZ806567">
    <property type="protein sequence ID" value="PVH90210.1"/>
    <property type="molecule type" value="Genomic_DNA"/>
</dbReference>
<evidence type="ECO:0000313" key="4">
    <source>
        <dbReference type="EMBL" id="PVH90210.1"/>
    </source>
</evidence>
<keyword evidence="2" id="KW-0560">Oxidoreductase</keyword>
<dbReference type="STRING" id="97972.A0A2V1CWU2"/>
<dbReference type="InterPro" id="IPR001128">
    <property type="entry name" value="Cyt_P450"/>
</dbReference>
<keyword evidence="1" id="KW-0349">Heme</keyword>
<dbReference type="InterPro" id="IPR036396">
    <property type="entry name" value="Cyt_P450_sf"/>
</dbReference>
<name>A0A2V1CWU2_9PLEO</name>
<proteinExistence type="predicted"/>
<dbReference type="PANTHER" id="PTHR24305">
    <property type="entry name" value="CYTOCHROME P450"/>
    <property type="match status" value="1"/>
</dbReference>
<dbReference type="GO" id="GO:0020037">
    <property type="term" value="F:heme binding"/>
    <property type="evidence" value="ECO:0007669"/>
    <property type="project" value="InterPro"/>
</dbReference>
<keyword evidence="3" id="KW-0503">Monooxygenase</keyword>
<keyword evidence="1" id="KW-0408">Iron</keyword>
<evidence type="ECO:0000256" key="3">
    <source>
        <dbReference type="ARBA" id="ARBA00023033"/>
    </source>
</evidence>
<evidence type="ECO:0000313" key="5">
    <source>
        <dbReference type="Proteomes" id="UP000244855"/>
    </source>
</evidence>
<keyword evidence="5" id="KW-1185">Reference proteome</keyword>